<proteinExistence type="predicted"/>
<dbReference type="InterPro" id="IPR050228">
    <property type="entry name" value="Carboxylesterase_BioH"/>
</dbReference>
<dbReference type="Gene3D" id="3.40.50.1820">
    <property type="entry name" value="alpha/beta hydrolase"/>
    <property type="match status" value="1"/>
</dbReference>
<evidence type="ECO:0000313" key="2">
    <source>
        <dbReference type="EMBL" id="PKB13653.1"/>
    </source>
</evidence>
<name>A0A2N0H3Y7_9SPHN</name>
<keyword evidence="2" id="KW-0378">Hydrolase</keyword>
<accession>A0A2N0H3Y7</accession>
<evidence type="ECO:0000259" key="1">
    <source>
        <dbReference type="Pfam" id="PF12697"/>
    </source>
</evidence>
<dbReference type="GO" id="GO:0016787">
    <property type="term" value="F:hydrolase activity"/>
    <property type="evidence" value="ECO:0007669"/>
    <property type="project" value="UniProtKB-KW"/>
</dbReference>
<dbReference type="Proteomes" id="UP000232587">
    <property type="component" value="Unassembled WGS sequence"/>
</dbReference>
<dbReference type="InterPro" id="IPR000073">
    <property type="entry name" value="AB_hydrolase_1"/>
</dbReference>
<reference evidence="2 3" key="1">
    <citation type="submission" date="2017-11" db="EMBL/GenBank/DDBJ databases">
        <title>Genomic Encyclopedia of Type Strains, Phase III (KMG-III): the genomes of soil and plant-associated and newly described type strains.</title>
        <authorList>
            <person name="Whitman W."/>
        </authorList>
    </citation>
    <scope>NUCLEOTIDE SEQUENCE [LARGE SCALE GENOMIC DNA]</scope>
    <source>
        <strain evidence="2 3">CGMCC 1.12274</strain>
    </source>
</reference>
<dbReference type="InterPro" id="IPR029058">
    <property type="entry name" value="AB_hydrolase_fold"/>
</dbReference>
<gene>
    <name evidence="2" type="ORF">B0I00_3089</name>
</gene>
<protein>
    <submittedName>
        <fullName evidence="2">Alpha-beta hydrolase superfamily lysophospholipase</fullName>
    </submittedName>
</protein>
<dbReference type="Pfam" id="PF12697">
    <property type="entry name" value="Abhydrolase_6"/>
    <property type="match status" value="1"/>
</dbReference>
<dbReference type="OrthoDB" id="9804723at2"/>
<dbReference type="SUPFAM" id="SSF53474">
    <property type="entry name" value="alpha/beta-Hydrolases"/>
    <property type="match status" value="1"/>
</dbReference>
<keyword evidence="3" id="KW-1185">Reference proteome</keyword>
<organism evidence="2 3">
    <name type="scientific">Novosphingobium kunmingense</name>
    <dbReference type="NCBI Taxonomy" id="1211806"/>
    <lineage>
        <taxon>Bacteria</taxon>
        <taxon>Pseudomonadati</taxon>
        <taxon>Pseudomonadota</taxon>
        <taxon>Alphaproteobacteria</taxon>
        <taxon>Sphingomonadales</taxon>
        <taxon>Sphingomonadaceae</taxon>
        <taxon>Novosphingobium</taxon>
    </lineage>
</organism>
<comment type="caution">
    <text evidence="2">The sequence shown here is derived from an EMBL/GenBank/DDBJ whole genome shotgun (WGS) entry which is preliminary data.</text>
</comment>
<dbReference type="AlphaFoldDB" id="A0A2N0H3Y7"/>
<dbReference type="RefSeq" id="WP_100868285.1">
    <property type="nucleotide sequence ID" value="NZ_PHUF01000006.1"/>
</dbReference>
<dbReference type="PANTHER" id="PTHR43194">
    <property type="entry name" value="HYDROLASE ALPHA/BETA FOLD FAMILY"/>
    <property type="match status" value="1"/>
</dbReference>
<dbReference type="EMBL" id="PHUF01000006">
    <property type="protein sequence ID" value="PKB13653.1"/>
    <property type="molecule type" value="Genomic_DNA"/>
</dbReference>
<sequence>MSSDITNGLGDIDPEWAPNPEELPRWFVDALAVPREEGFVEVDGTGIHYFRWGQRGKPPVLMTHGFLAHARCFAFIAPFLANDYDVVAYDLSAMGDSAVREDCDMAARGREMIGVARALGLFDADRKPAIVAHSFGASVALEALEQLPGGFAGAAICDMMTLRPAMLEAFWASGHTSPGSGNPDKPQRIYPDFATARSRYKLSPPQQVGEPFLMDYMAYHSMRRVEGGWSWKFSPAVFNRDNARTDWLTIGPKLVSAPGRKAIVHGKESLLFTRDSQDFVRELGGLDIPIIAIPDARHHLMLDQPLAFVAAIRSVLGCWLWPPG</sequence>
<feature type="domain" description="AB hydrolase-1" evidence="1">
    <location>
        <begin position="60"/>
        <end position="311"/>
    </location>
</feature>
<evidence type="ECO:0000313" key="3">
    <source>
        <dbReference type="Proteomes" id="UP000232587"/>
    </source>
</evidence>
<dbReference type="PANTHER" id="PTHR43194:SF2">
    <property type="entry name" value="PEROXISOMAL MEMBRANE PROTEIN LPX1"/>
    <property type="match status" value="1"/>
</dbReference>